<dbReference type="SUPFAM" id="SSF55729">
    <property type="entry name" value="Acyl-CoA N-acyltransferases (Nat)"/>
    <property type="match status" value="1"/>
</dbReference>
<dbReference type="InterPro" id="IPR016181">
    <property type="entry name" value="Acyl_CoA_acyltransferase"/>
</dbReference>
<feature type="domain" description="N-acetyltransferase" evidence="3">
    <location>
        <begin position="2"/>
        <end position="147"/>
    </location>
</feature>
<dbReference type="InterPro" id="IPR051016">
    <property type="entry name" value="Diverse_Substrate_AcTransf"/>
</dbReference>
<sequence length="147" mass="17017">MVTIRVLQANDFAMWNNLWQQYLVFYETSLPEEVTLHTWQRLTENSNTAMLGLGVFVDGVLQGFTHLVLHPNTWSTQPCCYLEDLFVSPDHRSQGLGKTLIKAAQQIAIEQNCCRLYWVTAKDNHHAQIVYDQLATQTNFIQYKINL</sequence>
<keyword evidence="1" id="KW-0808">Transferase</keyword>
<organism evidence="4 5">
    <name type="scientific">Vitreoscilla stercoraria</name>
    <dbReference type="NCBI Taxonomy" id="61"/>
    <lineage>
        <taxon>Bacteria</taxon>
        <taxon>Pseudomonadati</taxon>
        <taxon>Pseudomonadota</taxon>
        <taxon>Betaproteobacteria</taxon>
        <taxon>Neisseriales</taxon>
        <taxon>Neisseriaceae</taxon>
        <taxon>Vitreoscilla</taxon>
    </lineage>
</organism>
<evidence type="ECO:0000313" key="4">
    <source>
        <dbReference type="EMBL" id="UOO92620.1"/>
    </source>
</evidence>
<dbReference type="RefSeq" id="WP_019957967.1">
    <property type="nucleotide sequence ID" value="NZ_CP091512.1"/>
</dbReference>
<protein>
    <submittedName>
        <fullName evidence="4">GNAT family N-acetyltransferase</fullName>
    </submittedName>
</protein>
<evidence type="ECO:0000256" key="1">
    <source>
        <dbReference type="ARBA" id="ARBA00022679"/>
    </source>
</evidence>
<dbReference type="PROSITE" id="PS51186">
    <property type="entry name" value="GNAT"/>
    <property type="match status" value="1"/>
</dbReference>
<dbReference type="Gene3D" id="3.40.630.30">
    <property type="match status" value="1"/>
</dbReference>
<evidence type="ECO:0000313" key="5">
    <source>
        <dbReference type="Proteomes" id="UP000832034"/>
    </source>
</evidence>
<dbReference type="CDD" id="cd04301">
    <property type="entry name" value="NAT_SF"/>
    <property type="match status" value="1"/>
</dbReference>
<keyword evidence="5" id="KW-1185">Reference proteome</keyword>
<proteinExistence type="predicted"/>
<dbReference type="EMBL" id="CP091512">
    <property type="protein sequence ID" value="UOO92620.1"/>
    <property type="molecule type" value="Genomic_DNA"/>
</dbReference>
<name>A0ABY4EA29_VITST</name>
<dbReference type="InterPro" id="IPR000182">
    <property type="entry name" value="GNAT_dom"/>
</dbReference>
<evidence type="ECO:0000259" key="3">
    <source>
        <dbReference type="PROSITE" id="PS51186"/>
    </source>
</evidence>
<evidence type="ECO:0000256" key="2">
    <source>
        <dbReference type="ARBA" id="ARBA00023315"/>
    </source>
</evidence>
<dbReference type="Proteomes" id="UP000832034">
    <property type="component" value="Chromosome"/>
</dbReference>
<gene>
    <name evidence="4" type="ORF">LVJ81_00800</name>
</gene>
<dbReference type="PANTHER" id="PTHR10545:SF42">
    <property type="entry name" value="ACETYLTRANSFERASE"/>
    <property type="match status" value="1"/>
</dbReference>
<reference evidence="4" key="2">
    <citation type="journal article" date="2022" name="Res Sq">
        <title>Evolution of multicellular longitudinally dividing oral cavity symbionts (Neisseriaceae).</title>
        <authorList>
            <person name="Nyongesa S."/>
            <person name="Weber P."/>
            <person name="Bernet E."/>
            <person name="Pullido F."/>
            <person name="Nieckarz M."/>
            <person name="Delaby M."/>
            <person name="Nieves C."/>
            <person name="Viehboeck T."/>
            <person name="Krause N."/>
            <person name="Rivera-Millot A."/>
            <person name="Nakamura A."/>
            <person name="Vischer N."/>
            <person name="VanNieuwenhze M."/>
            <person name="Brun Y."/>
            <person name="Cava F."/>
            <person name="Bulgheresi S."/>
            <person name="Veyrier F."/>
        </authorList>
    </citation>
    <scope>NUCLEOTIDE SEQUENCE</scope>
    <source>
        <strain evidence="4">SAG 1488-6</strain>
    </source>
</reference>
<keyword evidence="2" id="KW-0012">Acyltransferase</keyword>
<reference evidence="4" key="1">
    <citation type="submission" date="2021-12" db="EMBL/GenBank/DDBJ databases">
        <authorList>
            <person name="Veyrier F.J."/>
        </authorList>
    </citation>
    <scope>NUCLEOTIDE SEQUENCE</scope>
    <source>
        <strain evidence="4">SAG 1488-6</strain>
    </source>
</reference>
<dbReference type="Pfam" id="PF00583">
    <property type="entry name" value="Acetyltransf_1"/>
    <property type="match status" value="1"/>
</dbReference>
<accession>A0ABY4EA29</accession>
<dbReference type="PANTHER" id="PTHR10545">
    <property type="entry name" value="DIAMINE N-ACETYLTRANSFERASE"/>
    <property type="match status" value="1"/>
</dbReference>